<dbReference type="PANTHER" id="PTHR42743">
    <property type="entry name" value="AMINO-ACID AMINOTRANSFERASE"/>
    <property type="match status" value="1"/>
</dbReference>
<comment type="cofactor">
    <cofactor evidence="1">
        <name>pyridoxal 5'-phosphate</name>
        <dbReference type="ChEBI" id="CHEBI:597326"/>
    </cofactor>
</comment>
<dbReference type="CDD" id="cd00449">
    <property type="entry name" value="PLPDE_IV"/>
    <property type="match status" value="1"/>
</dbReference>
<dbReference type="InterPro" id="IPR043132">
    <property type="entry name" value="BCAT-like_C"/>
</dbReference>
<dbReference type="Proteomes" id="UP000016587">
    <property type="component" value="Chromosome"/>
</dbReference>
<dbReference type="OrthoDB" id="9805628at2"/>
<sequence length="315" mass="35163">MDVLDSQAFLERLVGQPRPGSQNYLACYNHQVRACTTDPALMLLPLDDHLVHRGDGLFETLKWEDGRLYQLEPHVGRLSRGAAAIHLNPPCPWEEIASLTVETARLANRPHGYVRILLGRGVGGFGIDMAECPVASLFIITYAYTPKPESFYDKGVTAAKVSTPAKQGWFARIKSTDYLPNALMKREAKALGADFAICFDEHGYLAEGATENICMVDRHGKLVIPEFDRALAGTTVVRAVELISNEVPVLRRPVHEDELLEARELLVVGTTWDAIGIVRYNDKPVHDVRPGPITRRMRELLRQDLRQEGVLVYEG</sequence>
<dbReference type="Gene3D" id="3.20.10.10">
    <property type="entry name" value="D-amino Acid Aminotransferase, subunit A, domain 2"/>
    <property type="match status" value="1"/>
</dbReference>
<proteinExistence type="inferred from homology"/>
<dbReference type="KEGG" id="dgg:DGI_0410"/>
<evidence type="ECO:0000256" key="1">
    <source>
        <dbReference type="ARBA" id="ARBA00001933"/>
    </source>
</evidence>
<dbReference type="RefSeq" id="WP_021758952.1">
    <property type="nucleotide sequence ID" value="NC_022444.1"/>
</dbReference>
<dbReference type="SUPFAM" id="SSF56752">
    <property type="entry name" value="D-aminoacid aminotransferase-like PLP-dependent enzymes"/>
    <property type="match status" value="1"/>
</dbReference>
<accession>T2G7Q9</accession>
<keyword evidence="5" id="KW-1185">Reference proteome</keyword>
<dbReference type="Pfam" id="PF01063">
    <property type="entry name" value="Aminotran_4"/>
    <property type="match status" value="1"/>
</dbReference>
<dbReference type="EMBL" id="CP006585">
    <property type="protein sequence ID" value="AGW12328.1"/>
    <property type="molecule type" value="Genomic_DNA"/>
</dbReference>
<dbReference type="GO" id="GO:0008483">
    <property type="term" value="F:transaminase activity"/>
    <property type="evidence" value="ECO:0007669"/>
    <property type="project" value="UniProtKB-KW"/>
</dbReference>
<dbReference type="HOGENOM" id="CLU_020844_0_0_7"/>
<keyword evidence="4" id="KW-0032">Aminotransferase</keyword>
<dbReference type="PATRIC" id="fig|1121448.10.peg.409"/>
<dbReference type="InterPro" id="IPR050571">
    <property type="entry name" value="Class-IV_PLP-Dep_Aminotrnsfr"/>
</dbReference>
<organism evidence="4 5">
    <name type="scientific">Megalodesulfovibrio gigas (strain ATCC 19364 / DSM 1382 / NCIMB 9332 / VKM B-1759)</name>
    <name type="common">Desulfovibrio gigas</name>
    <dbReference type="NCBI Taxonomy" id="1121448"/>
    <lineage>
        <taxon>Bacteria</taxon>
        <taxon>Pseudomonadati</taxon>
        <taxon>Thermodesulfobacteriota</taxon>
        <taxon>Desulfovibrionia</taxon>
        <taxon>Desulfovibrionales</taxon>
        <taxon>Desulfovibrionaceae</taxon>
        <taxon>Megalodesulfovibrio</taxon>
    </lineage>
</organism>
<reference evidence="4 5" key="1">
    <citation type="journal article" date="2013" name="J. Bacteriol.">
        <title>Roles of HynAB and Ech, the only two hydrogenases found in the model sulfate reducer Desulfovibrio gigas.</title>
        <authorList>
            <person name="Morais-Silva F.O."/>
            <person name="Santos C.I."/>
            <person name="Rodrigues R."/>
            <person name="Pereira I.A."/>
            <person name="Rodrigues-Pousada C."/>
        </authorList>
    </citation>
    <scope>NUCLEOTIDE SEQUENCE [LARGE SCALE GENOMIC DNA]</scope>
    <source>
        <strain evidence="5">ATCC 19364 / DSM 1382 / NCIMB 9332 / VKM B-1759</strain>
    </source>
</reference>
<dbReference type="InterPro" id="IPR036038">
    <property type="entry name" value="Aminotransferase-like"/>
</dbReference>
<dbReference type="STRING" id="1121448.DGI_0410"/>
<dbReference type="AlphaFoldDB" id="T2G7Q9"/>
<dbReference type="InterPro" id="IPR001544">
    <property type="entry name" value="Aminotrans_IV"/>
</dbReference>
<evidence type="ECO:0000313" key="4">
    <source>
        <dbReference type="EMBL" id="AGW12328.1"/>
    </source>
</evidence>
<gene>
    <name evidence="4" type="ORF">DGI_0410</name>
</gene>
<comment type="similarity">
    <text evidence="2">Belongs to the class-IV pyridoxal-phosphate-dependent aminotransferase family.</text>
</comment>
<protein>
    <submittedName>
        <fullName evidence="4">Putative aminotransferase class IV</fullName>
    </submittedName>
</protein>
<dbReference type="FunFam" id="3.20.10.10:FF:000002">
    <property type="entry name" value="D-alanine aminotransferase"/>
    <property type="match status" value="1"/>
</dbReference>
<evidence type="ECO:0000256" key="2">
    <source>
        <dbReference type="ARBA" id="ARBA00009320"/>
    </source>
</evidence>
<dbReference type="PANTHER" id="PTHR42743:SF22">
    <property type="entry name" value="D-AMINO-ACID TRANSAMINASE, CHLOROPLASTIC"/>
    <property type="match status" value="1"/>
</dbReference>
<dbReference type="InterPro" id="IPR043131">
    <property type="entry name" value="BCAT-like_N"/>
</dbReference>
<dbReference type="eggNOG" id="COG0115">
    <property type="taxonomic scope" value="Bacteria"/>
</dbReference>
<keyword evidence="3" id="KW-0663">Pyridoxal phosphate</keyword>
<evidence type="ECO:0000256" key="3">
    <source>
        <dbReference type="ARBA" id="ARBA00022898"/>
    </source>
</evidence>
<name>T2G7Q9_MEGG1</name>
<dbReference type="Gene3D" id="3.30.470.10">
    <property type="match status" value="1"/>
</dbReference>
<keyword evidence="4" id="KW-0808">Transferase</keyword>
<evidence type="ECO:0000313" key="5">
    <source>
        <dbReference type="Proteomes" id="UP000016587"/>
    </source>
</evidence>
<dbReference type="GO" id="GO:0008652">
    <property type="term" value="P:amino acid biosynthetic process"/>
    <property type="evidence" value="ECO:0007669"/>
    <property type="project" value="UniProtKB-ARBA"/>
</dbReference>
<dbReference type="GO" id="GO:0046394">
    <property type="term" value="P:carboxylic acid biosynthetic process"/>
    <property type="evidence" value="ECO:0007669"/>
    <property type="project" value="UniProtKB-ARBA"/>
</dbReference>
<reference evidence="5" key="2">
    <citation type="submission" date="2013-07" db="EMBL/GenBank/DDBJ databases">
        <authorList>
            <person name="Morais-Silva F.O."/>
            <person name="Rezende A.M."/>
            <person name="Pimentel C."/>
            <person name="Resende D.M."/>
            <person name="Santos C.I."/>
            <person name="Clemente C."/>
            <person name="de Oliveira L.M."/>
            <person name="da Silva S.M."/>
            <person name="Costa D.A."/>
            <person name="Varela-Raposo A."/>
            <person name="Horacio E.C.A."/>
            <person name="Matos M."/>
            <person name="Flores O."/>
            <person name="Ruiz J.C."/>
            <person name="Rodrigues-Pousada C."/>
        </authorList>
    </citation>
    <scope>NUCLEOTIDE SEQUENCE [LARGE SCALE GENOMIC DNA]</scope>
    <source>
        <strain evidence="5">ATCC 19364 / DSM 1382 / NCIMB 9332 / VKM B-1759</strain>
    </source>
</reference>